<feature type="domain" description="UDP-N-acetylglucosamine 2-epimerase" evidence="6">
    <location>
        <begin position="26"/>
        <end position="371"/>
    </location>
</feature>
<dbReference type="SUPFAM" id="SSF53756">
    <property type="entry name" value="UDP-Glycosyltransferase/glycogen phosphorylase"/>
    <property type="match status" value="1"/>
</dbReference>
<evidence type="ECO:0000256" key="1">
    <source>
        <dbReference type="ARBA" id="ARBA00023235"/>
    </source>
</evidence>
<evidence type="ECO:0000313" key="8">
    <source>
        <dbReference type="Proteomes" id="UP001216253"/>
    </source>
</evidence>
<dbReference type="RefSeq" id="WP_275228450.1">
    <property type="nucleotide sequence ID" value="NZ_JARESE010000036.1"/>
</dbReference>
<dbReference type="PANTHER" id="PTHR43174">
    <property type="entry name" value="UDP-N-ACETYLGLUCOSAMINE 2-EPIMERASE"/>
    <property type="match status" value="1"/>
</dbReference>
<proteinExistence type="inferred from homology"/>
<dbReference type="NCBIfam" id="TIGR00236">
    <property type="entry name" value="wecB"/>
    <property type="match status" value="1"/>
</dbReference>
<dbReference type="CDD" id="cd03786">
    <property type="entry name" value="GTB_UDP-GlcNAc_2-Epimerase"/>
    <property type="match status" value="1"/>
</dbReference>
<dbReference type="EC" id="5.1.3.14" evidence="4"/>
<evidence type="ECO:0000259" key="6">
    <source>
        <dbReference type="Pfam" id="PF02350"/>
    </source>
</evidence>
<organism evidence="7 8">
    <name type="scientific">Novosphingobium album</name>
    <name type="common">ex Liu et al. 2023</name>
    <dbReference type="NCBI Taxonomy" id="3031130"/>
    <lineage>
        <taxon>Bacteria</taxon>
        <taxon>Pseudomonadati</taxon>
        <taxon>Pseudomonadota</taxon>
        <taxon>Alphaproteobacteria</taxon>
        <taxon>Sphingomonadales</taxon>
        <taxon>Sphingomonadaceae</taxon>
        <taxon>Novosphingobium</taxon>
    </lineage>
</organism>
<evidence type="ECO:0000256" key="2">
    <source>
        <dbReference type="ARBA" id="ARBA00036080"/>
    </source>
</evidence>
<evidence type="ECO:0000256" key="5">
    <source>
        <dbReference type="RuleBase" id="RU003513"/>
    </source>
</evidence>
<dbReference type="PANTHER" id="PTHR43174:SF2">
    <property type="entry name" value="UDP-N-ACETYLGLUCOSAMINE 2-EPIMERASE"/>
    <property type="match status" value="1"/>
</dbReference>
<sequence>MTAPLRILVIFGTRPEAIKLFPVVHALKADPRFECVVCVSAQHRQMLDQVLDIAGIVPDHDLDVMQPDQTLDALTANLLVGLGQVMDAVRPDRVIVQGDTATAMCGALAAYYRKVPVDHVEAGLRSYNIYHPWPEEVNRKIIGAMASLHFAPTETAAGALKAEAVDPARVHVTGNTVIDALHWVTARIAAAPALASGLADLEARFAGKRIIGVTSHRRENFGEGMEGIAEAIRTIARRPDVAVIFPVHLNPNVRKVMNEGLAGLDNVALIEPLDYPHFARLLDLAEIMLTDSGGVQEEAPALGKPVLVMRETTERPEGVAAGTAKLVGTSAATIVTELSTLLDDKGAYEAMARAHNPFGDGHAAARIVELLANEIGHET</sequence>
<dbReference type="EMBL" id="JARESE010000036">
    <property type="protein sequence ID" value="MDE8652367.1"/>
    <property type="molecule type" value="Genomic_DNA"/>
</dbReference>
<comment type="similarity">
    <text evidence="3 5">Belongs to the UDP-N-acetylglucosamine 2-epimerase family.</text>
</comment>
<keyword evidence="8" id="KW-1185">Reference proteome</keyword>
<protein>
    <recommendedName>
        <fullName evidence="4">UDP-N-acetylglucosamine 2-epimerase (non-hydrolyzing)</fullName>
        <ecNumber evidence="4">5.1.3.14</ecNumber>
    </recommendedName>
</protein>
<dbReference type="Pfam" id="PF02350">
    <property type="entry name" value="Epimerase_2"/>
    <property type="match status" value="1"/>
</dbReference>
<comment type="catalytic activity">
    <reaction evidence="2">
        <text>UDP-N-acetyl-alpha-D-glucosamine = UDP-N-acetyl-alpha-D-mannosamine</text>
        <dbReference type="Rhea" id="RHEA:17213"/>
        <dbReference type="ChEBI" id="CHEBI:57705"/>
        <dbReference type="ChEBI" id="CHEBI:68623"/>
        <dbReference type="EC" id="5.1.3.14"/>
    </reaction>
</comment>
<accession>A0ABT5WQP2</accession>
<dbReference type="Proteomes" id="UP001216253">
    <property type="component" value="Unassembled WGS sequence"/>
</dbReference>
<evidence type="ECO:0000256" key="4">
    <source>
        <dbReference type="ARBA" id="ARBA00038858"/>
    </source>
</evidence>
<name>A0ABT5WQP2_9SPHN</name>
<evidence type="ECO:0000313" key="7">
    <source>
        <dbReference type="EMBL" id="MDE8652367.1"/>
    </source>
</evidence>
<dbReference type="GO" id="GO:0008761">
    <property type="term" value="F:UDP-N-acetylglucosamine 2-epimerase activity"/>
    <property type="evidence" value="ECO:0007669"/>
    <property type="project" value="UniProtKB-EC"/>
</dbReference>
<reference evidence="7 8" key="1">
    <citation type="submission" date="2023-03" db="EMBL/GenBank/DDBJ databases">
        <title>NovoSphingobium album sp. nov. isolated from polycyclic aromatic hydrocarbons- and heavy-metal polluted soil.</title>
        <authorList>
            <person name="Liu Z."/>
            <person name="Wang K."/>
        </authorList>
    </citation>
    <scope>NUCLEOTIDE SEQUENCE [LARGE SCALE GENOMIC DNA]</scope>
    <source>
        <strain evidence="7 8">H3SJ31-1</strain>
    </source>
</reference>
<comment type="caution">
    <text evidence="7">The sequence shown here is derived from an EMBL/GenBank/DDBJ whole genome shotgun (WGS) entry which is preliminary data.</text>
</comment>
<gene>
    <name evidence="7" type="primary">wecB</name>
    <name evidence="7" type="ORF">PYV00_11695</name>
</gene>
<dbReference type="InterPro" id="IPR003331">
    <property type="entry name" value="UDP_GlcNAc_Epimerase_2_dom"/>
</dbReference>
<keyword evidence="1 5" id="KW-0413">Isomerase</keyword>
<evidence type="ECO:0000256" key="3">
    <source>
        <dbReference type="ARBA" id="ARBA00038209"/>
    </source>
</evidence>
<dbReference type="InterPro" id="IPR029767">
    <property type="entry name" value="WecB-like"/>
</dbReference>
<dbReference type="Gene3D" id="3.40.50.2000">
    <property type="entry name" value="Glycogen Phosphorylase B"/>
    <property type="match status" value="2"/>
</dbReference>